<dbReference type="Proteomes" id="UP001500842">
    <property type="component" value="Unassembled WGS sequence"/>
</dbReference>
<organism evidence="1 2">
    <name type="scientific">Nocardioides humi</name>
    <dbReference type="NCBI Taxonomy" id="449461"/>
    <lineage>
        <taxon>Bacteria</taxon>
        <taxon>Bacillati</taxon>
        <taxon>Actinomycetota</taxon>
        <taxon>Actinomycetes</taxon>
        <taxon>Propionibacteriales</taxon>
        <taxon>Nocardioidaceae</taxon>
        <taxon>Nocardioides</taxon>
    </lineage>
</organism>
<evidence type="ECO:0000313" key="1">
    <source>
        <dbReference type="EMBL" id="GAA1531793.1"/>
    </source>
</evidence>
<evidence type="ECO:0000313" key="2">
    <source>
        <dbReference type="Proteomes" id="UP001500842"/>
    </source>
</evidence>
<reference evidence="1 2" key="1">
    <citation type="journal article" date="2019" name="Int. J. Syst. Evol. Microbiol.">
        <title>The Global Catalogue of Microorganisms (GCM) 10K type strain sequencing project: providing services to taxonomists for standard genome sequencing and annotation.</title>
        <authorList>
            <consortium name="The Broad Institute Genomics Platform"/>
            <consortium name="The Broad Institute Genome Sequencing Center for Infectious Disease"/>
            <person name="Wu L."/>
            <person name="Ma J."/>
        </authorList>
    </citation>
    <scope>NUCLEOTIDE SEQUENCE [LARGE SCALE GENOMIC DNA]</scope>
    <source>
        <strain evidence="1 2">JCM 14942</strain>
    </source>
</reference>
<protein>
    <submittedName>
        <fullName evidence="1">Uncharacterized protein</fullName>
    </submittedName>
</protein>
<comment type="caution">
    <text evidence="1">The sequence shown here is derived from an EMBL/GenBank/DDBJ whole genome shotgun (WGS) entry which is preliminary data.</text>
</comment>
<sequence length="73" mass="7622">MSARVKPTPPSPSSASSRTDMVVALTPEQDARAVTALARFKAKCAAWRAGVPLQQLDANAWVVDVDAGDAEVA</sequence>
<proteinExistence type="predicted"/>
<accession>A0ABN2B3U3</accession>
<keyword evidence="2" id="KW-1185">Reference proteome</keyword>
<dbReference type="EMBL" id="BAAAOR010000028">
    <property type="protein sequence ID" value="GAA1531793.1"/>
    <property type="molecule type" value="Genomic_DNA"/>
</dbReference>
<name>A0ABN2B3U3_9ACTN</name>
<gene>
    <name evidence="1" type="ORF">GCM10009788_38720</name>
</gene>